<reference evidence="9 10" key="1">
    <citation type="journal article" date="2018" name="BMC Genomics">
        <title>Genomic evidence for intraspecific hybridization in a clonal and extremely halotolerant yeast.</title>
        <authorList>
            <person name="Gostincar C."/>
            <person name="Stajich J.E."/>
            <person name="Zupancic J."/>
            <person name="Zalar P."/>
            <person name="Gunde-Cimerman N."/>
        </authorList>
    </citation>
    <scope>NUCLEOTIDE SEQUENCE [LARGE SCALE GENOMIC DNA]</scope>
    <source>
        <strain evidence="9 10">EXF-151</strain>
    </source>
</reference>
<dbReference type="AlphaFoldDB" id="A0A3M7CLR9"/>
<evidence type="ECO:0000256" key="3">
    <source>
        <dbReference type="ARBA" id="ARBA00022989"/>
    </source>
</evidence>
<comment type="caution">
    <text evidence="9">The sequence shown here is derived from an EMBL/GenBank/DDBJ whole genome shotgun (WGS) entry which is preliminary data.</text>
</comment>
<feature type="transmembrane region" description="Helical" evidence="7">
    <location>
        <begin position="294"/>
        <end position="312"/>
    </location>
</feature>
<feature type="compositionally biased region" description="Basic residues" evidence="6">
    <location>
        <begin position="399"/>
        <end position="408"/>
    </location>
</feature>
<keyword evidence="2 7" id="KW-0812">Transmembrane</keyword>
<evidence type="ECO:0000256" key="1">
    <source>
        <dbReference type="ARBA" id="ARBA00004141"/>
    </source>
</evidence>
<dbReference type="PANTHER" id="PTHR33048:SF47">
    <property type="entry name" value="INTEGRAL MEMBRANE PROTEIN-RELATED"/>
    <property type="match status" value="1"/>
</dbReference>
<feature type="domain" description="Rhodopsin" evidence="8">
    <location>
        <begin position="47"/>
        <end position="317"/>
    </location>
</feature>
<feature type="transmembrane region" description="Helical" evidence="7">
    <location>
        <begin position="30"/>
        <end position="51"/>
    </location>
</feature>
<evidence type="ECO:0000256" key="4">
    <source>
        <dbReference type="ARBA" id="ARBA00023136"/>
    </source>
</evidence>
<dbReference type="Pfam" id="PF20684">
    <property type="entry name" value="Fung_rhodopsin"/>
    <property type="match status" value="1"/>
</dbReference>
<evidence type="ECO:0000313" key="9">
    <source>
        <dbReference type="EMBL" id="RMY52979.1"/>
    </source>
</evidence>
<proteinExistence type="inferred from homology"/>
<dbReference type="InterPro" id="IPR052337">
    <property type="entry name" value="SAT4-like"/>
</dbReference>
<evidence type="ECO:0000256" key="7">
    <source>
        <dbReference type="SAM" id="Phobius"/>
    </source>
</evidence>
<feature type="transmembrane region" description="Helical" evidence="7">
    <location>
        <begin position="216"/>
        <end position="240"/>
    </location>
</feature>
<keyword evidence="4 7" id="KW-0472">Membrane</keyword>
<accession>A0A3M7CLR9</accession>
<dbReference type="EMBL" id="QWIN01000367">
    <property type="protein sequence ID" value="RMY52979.1"/>
    <property type="molecule type" value="Genomic_DNA"/>
</dbReference>
<feature type="transmembrane region" description="Helical" evidence="7">
    <location>
        <begin position="172"/>
        <end position="196"/>
    </location>
</feature>
<feature type="transmembrane region" description="Helical" evidence="7">
    <location>
        <begin position="252"/>
        <end position="274"/>
    </location>
</feature>
<feature type="region of interest" description="Disordered" evidence="6">
    <location>
        <begin position="358"/>
        <end position="465"/>
    </location>
</feature>
<dbReference type="InterPro" id="IPR049326">
    <property type="entry name" value="Rhodopsin_dom_fungi"/>
</dbReference>
<feature type="transmembrane region" description="Helical" evidence="7">
    <location>
        <begin position="63"/>
        <end position="80"/>
    </location>
</feature>
<feature type="compositionally biased region" description="Polar residues" evidence="6">
    <location>
        <begin position="456"/>
        <end position="465"/>
    </location>
</feature>
<dbReference type="GO" id="GO:0016020">
    <property type="term" value="C:membrane"/>
    <property type="evidence" value="ECO:0007669"/>
    <property type="project" value="UniProtKB-SubCell"/>
</dbReference>
<protein>
    <recommendedName>
        <fullName evidence="8">Rhodopsin domain-containing protein</fullName>
    </recommendedName>
</protein>
<evidence type="ECO:0000313" key="10">
    <source>
        <dbReference type="Proteomes" id="UP000270230"/>
    </source>
</evidence>
<comment type="subcellular location">
    <subcellularLocation>
        <location evidence="1">Membrane</location>
        <topology evidence="1">Multi-pass membrane protein</topology>
    </subcellularLocation>
</comment>
<dbReference type="Proteomes" id="UP000270230">
    <property type="component" value="Unassembled WGS sequence"/>
</dbReference>
<comment type="similarity">
    <text evidence="5">Belongs to the SAT4 family.</text>
</comment>
<sequence length="481" mass="53340">MSGPTGPANISYVNPAGFPSDELPNEGYRLWLAIVIMIICSGTFVLARIATRLSTHQMGFDDYAIIAAFVSCLIQCTFWAESVKYGYGAAYLLLDEWHRSEFNKWWFFGSVSNTTTAMPLAKQSLHTFWGESNKEPILTSYQIFWPLTLTLFKTAIILMNKRIFIQKWFQHLCWCALVVNGCWGLGNILGTIFQCLPIPSMWGQVPAERCFNMTGLWISIVTWDVSTDVFVLGMAIPMVWRLNLKLRDKIMLTGVFMLGALVIIFSILSCSAIADGLERKDSEDNKVTFALANLFQVLESNFGIIGACLPILRVPLKQHLPRIFGSTSPRYGDPSAPPDYYDDNSFRDRYVLQKFSHNTSFGSSSNRSRRNNKDGGNTSWRDVSVSVSSGGAPGGEKKFHSHRHHHHKGSDSAHSPRRSDELGIIHEGALPDGSGGSPLSGLLPGEDGRGVARAHSTPSSLTSQNAIRKNVMVSVDRADYA</sequence>
<evidence type="ECO:0000259" key="8">
    <source>
        <dbReference type="Pfam" id="PF20684"/>
    </source>
</evidence>
<feature type="transmembrane region" description="Helical" evidence="7">
    <location>
        <begin position="143"/>
        <end position="160"/>
    </location>
</feature>
<evidence type="ECO:0000256" key="2">
    <source>
        <dbReference type="ARBA" id="ARBA00022692"/>
    </source>
</evidence>
<dbReference type="PANTHER" id="PTHR33048">
    <property type="entry name" value="PTH11-LIKE INTEGRAL MEMBRANE PROTEIN (AFU_ORTHOLOGUE AFUA_5G11245)"/>
    <property type="match status" value="1"/>
</dbReference>
<evidence type="ECO:0000256" key="5">
    <source>
        <dbReference type="ARBA" id="ARBA00038359"/>
    </source>
</evidence>
<dbReference type="VEuPathDB" id="FungiDB:BTJ68_07194"/>
<gene>
    <name evidence="9" type="ORF">D0865_05503</name>
</gene>
<name>A0A3M7CLR9_HORWE</name>
<evidence type="ECO:0000256" key="6">
    <source>
        <dbReference type="SAM" id="MobiDB-lite"/>
    </source>
</evidence>
<organism evidence="9 10">
    <name type="scientific">Hortaea werneckii</name>
    <name type="common">Black yeast</name>
    <name type="synonym">Cladosporium werneckii</name>
    <dbReference type="NCBI Taxonomy" id="91943"/>
    <lineage>
        <taxon>Eukaryota</taxon>
        <taxon>Fungi</taxon>
        <taxon>Dikarya</taxon>
        <taxon>Ascomycota</taxon>
        <taxon>Pezizomycotina</taxon>
        <taxon>Dothideomycetes</taxon>
        <taxon>Dothideomycetidae</taxon>
        <taxon>Mycosphaerellales</taxon>
        <taxon>Teratosphaeriaceae</taxon>
        <taxon>Hortaea</taxon>
    </lineage>
</organism>
<keyword evidence="3 7" id="KW-1133">Transmembrane helix</keyword>
<dbReference type="OrthoDB" id="5278984at2759"/>